<accession>B4EFN7</accession>
<evidence type="ECO:0000313" key="2">
    <source>
        <dbReference type="Proteomes" id="UP000001035"/>
    </source>
</evidence>
<dbReference type="KEGG" id="bcj:BCAM1031"/>
<keyword evidence="2" id="KW-1185">Reference proteome</keyword>
<dbReference type="HOGENOM" id="CLU_2286240_0_0_4"/>
<dbReference type="RefSeq" id="WP_006488909.1">
    <property type="nucleotide sequence ID" value="NC_011001.1"/>
</dbReference>
<gene>
    <name evidence="1" type="ORF">BCAM1031</name>
</gene>
<dbReference type="EMBL" id="AM747721">
    <property type="protein sequence ID" value="CAR54886.1"/>
    <property type="molecule type" value="Genomic_DNA"/>
</dbReference>
<name>B4EFN7_BURCJ</name>
<dbReference type="AlphaFoldDB" id="B4EFN7"/>
<protein>
    <submittedName>
        <fullName evidence="1">Hypothetical phage protein</fullName>
    </submittedName>
</protein>
<reference evidence="1 2" key="1">
    <citation type="journal article" date="2009" name="J. Bacteriol.">
        <title>The genome of Burkholderia cenocepacia J2315, an epidemic pathogen of cystic fibrosis patients.</title>
        <authorList>
            <person name="Holden M.T."/>
            <person name="Seth-Smith H.M."/>
            <person name="Crossman L.C."/>
            <person name="Sebaihia M."/>
            <person name="Bentley S.D."/>
            <person name="Cerdeno-Tarraga A.M."/>
            <person name="Thomson N.R."/>
            <person name="Bason N."/>
            <person name="Quail M.A."/>
            <person name="Sharp S."/>
            <person name="Cherevach I."/>
            <person name="Churcher C."/>
            <person name="Goodhead I."/>
            <person name="Hauser H."/>
            <person name="Holroyd N."/>
            <person name="Mungall K."/>
            <person name="Scott P."/>
            <person name="Walker D."/>
            <person name="White B."/>
            <person name="Rose H."/>
            <person name="Iversen P."/>
            <person name="Mil-Homens D."/>
            <person name="Rocha E.P."/>
            <person name="Fialho A.M."/>
            <person name="Baldwin A."/>
            <person name="Dowson C."/>
            <person name="Barrell B.G."/>
            <person name="Govan J.R."/>
            <person name="Vandamme P."/>
            <person name="Hart C.A."/>
            <person name="Mahenthiralingam E."/>
            <person name="Parkhill J."/>
        </authorList>
    </citation>
    <scope>NUCLEOTIDE SEQUENCE [LARGE SCALE GENOMIC DNA]</scope>
    <source>
        <strain evidence="2">ATCC BAA-245 / DSM 16553 / LMG 16656 / NCTC 13227 / J2315 / CF5610</strain>
    </source>
</reference>
<sequence length="101" mass="11910">MKDPILSREEVEALAHRICSRYIHSEDIYLRQYTFRLLTLEQLAGAFEAAVLERVCGEPVVWQWRRGDEPWSLERTFYTEVFATTDDSEVRPLYAINRSKA</sequence>
<evidence type="ECO:0000313" key="1">
    <source>
        <dbReference type="EMBL" id="CAR54886.1"/>
    </source>
</evidence>
<proteinExistence type="predicted"/>
<organism evidence="1 2">
    <name type="scientific">Burkholderia cenocepacia (strain ATCC BAA-245 / DSM 16553 / LMG 16656 / NCTC 13227 / J2315 / CF5610)</name>
    <name type="common">Burkholderia cepacia (strain J2315)</name>
    <dbReference type="NCBI Taxonomy" id="216591"/>
    <lineage>
        <taxon>Bacteria</taxon>
        <taxon>Pseudomonadati</taxon>
        <taxon>Pseudomonadota</taxon>
        <taxon>Betaproteobacteria</taxon>
        <taxon>Burkholderiales</taxon>
        <taxon>Burkholderiaceae</taxon>
        <taxon>Burkholderia</taxon>
        <taxon>Burkholderia cepacia complex</taxon>
    </lineage>
</organism>
<dbReference type="Proteomes" id="UP000001035">
    <property type="component" value="Chromosome 2"/>
</dbReference>
<dbReference type="BioCyc" id="BCEN216591:G1G1V-5029-MONOMER"/>